<protein>
    <submittedName>
        <fullName evidence="1">Uncharacterized protein</fullName>
    </submittedName>
</protein>
<dbReference type="EMBL" id="LR798336">
    <property type="protein sequence ID" value="CAB5224910.1"/>
    <property type="molecule type" value="Genomic_DNA"/>
</dbReference>
<gene>
    <name evidence="1" type="ORF">UFOVP733_26</name>
    <name evidence="2" type="ORF">UFOVP743_33</name>
</gene>
<dbReference type="EMBL" id="LR796712">
    <property type="protein sequence ID" value="CAB4161072.1"/>
    <property type="molecule type" value="Genomic_DNA"/>
</dbReference>
<evidence type="ECO:0000313" key="2">
    <source>
        <dbReference type="EMBL" id="CAB5224910.1"/>
    </source>
</evidence>
<proteinExistence type="predicted"/>
<organism evidence="1">
    <name type="scientific">uncultured Caudovirales phage</name>
    <dbReference type="NCBI Taxonomy" id="2100421"/>
    <lineage>
        <taxon>Viruses</taxon>
        <taxon>Duplodnaviria</taxon>
        <taxon>Heunggongvirae</taxon>
        <taxon>Uroviricota</taxon>
        <taxon>Caudoviricetes</taxon>
        <taxon>Peduoviridae</taxon>
        <taxon>Maltschvirus</taxon>
        <taxon>Maltschvirus maltsch</taxon>
    </lineage>
</organism>
<name>A0A6J5NQK2_9CAUD</name>
<reference evidence="1" key="1">
    <citation type="submission" date="2020-04" db="EMBL/GenBank/DDBJ databases">
        <authorList>
            <person name="Chiriac C."/>
            <person name="Salcher M."/>
            <person name="Ghai R."/>
            <person name="Kavagutti S V."/>
        </authorList>
    </citation>
    <scope>NUCLEOTIDE SEQUENCE</scope>
</reference>
<evidence type="ECO:0000313" key="1">
    <source>
        <dbReference type="EMBL" id="CAB4161072.1"/>
    </source>
</evidence>
<accession>A0A6J5NQK2</accession>
<sequence length="116" mass="13954">METVKLLKFKDLIAEEAIKNQCDQTQIKKEIAVYLKLPTITWRQTLYQWMTGFRYIPLRYFIKLKKRYANLSSEECPDYEDAFIEVSSDLKPLYFIKKNEYRMSPLLSTEKIRISL</sequence>